<sequence length="122" mass="13898">MIFRVLTAIIQETSIIVWLDAIMIDDRLRSGEPPPACRMENRNYQSSSLRYTNRKRRLYPILHESVETRMAFRKSPVVEIAIVITNGLKCDSDDVDGLTNVTGYGTYCATRLVESEHNSACE</sequence>
<organism evidence="1 2">
    <name type="scientific">Temnothorax longispinosus</name>
    <dbReference type="NCBI Taxonomy" id="300112"/>
    <lineage>
        <taxon>Eukaryota</taxon>
        <taxon>Metazoa</taxon>
        <taxon>Ecdysozoa</taxon>
        <taxon>Arthropoda</taxon>
        <taxon>Hexapoda</taxon>
        <taxon>Insecta</taxon>
        <taxon>Pterygota</taxon>
        <taxon>Neoptera</taxon>
        <taxon>Endopterygota</taxon>
        <taxon>Hymenoptera</taxon>
        <taxon>Apocrita</taxon>
        <taxon>Aculeata</taxon>
        <taxon>Formicoidea</taxon>
        <taxon>Formicidae</taxon>
        <taxon>Myrmicinae</taxon>
        <taxon>Temnothorax</taxon>
    </lineage>
</organism>
<dbReference type="Proteomes" id="UP000310200">
    <property type="component" value="Unassembled WGS sequence"/>
</dbReference>
<protein>
    <submittedName>
        <fullName evidence="1">Uncharacterized protein</fullName>
    </submittedName>
</protein>
<reference evidence="1 2" key="1">
    <citation type="journal article" date="2019" name="Philos. Trans. R. Soc. Lond., B, Biol. Sci.">
        <title>Ant behaviour and brain gene expression of defending hosts depend on the ecological success of the intruding social parasite.</title>
        <authorList>
            <person name="Kaur R."/>
            <person name="Stoldt M."/>
            <person name="Jongepier E."/>
            <person name="Feldmeyer B."/>
            <person name="Menzel F."/>
            <person name="Bornberg-Bauer E."/>
            <person name="Foitzik S."/>
        </authorList>
    </citation>
    <scope>NUCLEOTIDE SEQUENCE [LARGE SCALE GENOMIC DNA]</scope>
    <source>
        <tissue evidence="1">Whole body</tissue>
    </source>
</reference>
<evidence type="ECO:0000313" key="2">
    <source>
        <dbReference type="Proteomes" id="UP000310200"/>
    </source>
</evidence>
<accession>A0A4S2KGZ1</accession>
<keyword evidence="2" id="KW-1185">Reference proteome</keyword>
<dbReference type="EMBL" id="QBLH01002754">
    <property type="protein sequence ID" value="TGZ47129.1"/>
    <property type="molecule type" value="Genomic_DNA"/>
</dbReference>
<comment type="caution">
    <text evidence="1">The sequence shown here is derived from an EMBL/GenBank/DDBJ whole genome shotgun (WGS) entry which is preliminary data.</text>
</comment>
<gene>
    <name evidence="1" type="ORF">DBV15_06080</name>
</gene>
<name>A0A4S2KGZ1_9HYME</name>
<proteinExistence type="predicted"/>
<evidence type="ECO:0000313" key="1">
    <source>
        <dbReference type="EMBL" id="TGZ47129.1"/>
    </source>
</evidence>
<dbReference type="AlphaFoldDB" id="A0A4S2KGZ1"/>